<evidence type="ECO:0008006" key="3">
    <source>
        <dbReference type="Google" id="ProtNLM"/>
    </source>
</evidence>
<evidence type="ECO:0000313" key="2">
    <source>
        <dbReference type="Proteomes" id="UP001315967"/>
    </source>
</evidence>
<gene>
    <name evidence="1" type="ORF">NRE15_10540</name>
</gene>
<dbReference type="InterPro" id="IPR013372">
    <property type="entry name" value="Eut_put"/>
</dbReference>
<dbReference type="EMBL" id="CP102453">
    <property type="protein sequence ID" value="UUX33334.1"/>
    <property type="molecule type" value="Genomic_DNA"/>
</dbReference>
<sequence length="212" mass="24510">MNHLEDLVDEVTKRVMVAIQKYPNDIPKILEDEQSKLSYATLGEDQPAINNYFCQLGYYKKDVNVADVLVITQINPYSIPRLANVMPINKDEELILDYISNNKTVYLLSNIIQEFGNKASNYFKRRYTQHVNDLKSLGIQIVDDSFFSIGNTRQEQVSKTQKKKKLITLKDIQSMSLNRNEIFEIDKGVIITDLAKDYLNDLNIQVKKRGIE</sequence>
<name>A0ABY5P3T8_9LACT</name>
<dbReference type="RefSeq" id="WP_313792835.1">
    <property type="nucleotide sequence ID" value="NZ_CP102453.1"/>
</dbReference>
<dbReference type="PIRSF" id="PIRSF034981">
    <property type="entry name" value="Eut_put"/>
    <property type="match status" value="1"/>
</dbReference>
<accession>A0ABY5P3T8</accession>
<dbReference type="Proteomes" id="UP001315967">
    <property type="component" value="Chromosome"/>
</dbReference>
<keyword evidence="2" id="KW-1185">Reference proteome</keyword>
<organism evidence="1 2">
    <name type="scientific">Fundicoccus culcitae</name>
    <dbReference type="NCBI Taxonomy" id="2969821"/>
    <lineage>
        <taxon>Bacteria</taxon>
        <taxon>Bacillati</taxon>
        <taxon>Bacillota</taxon>
        <taxon>Bacilli</taxon>
        <taxon>Lactobacillales</taxon>
        <taxon>Aerococcaceae</taxon>
        <taxon>Fundicoccus</taxon>
    </lineage>
</organism>
<reference evidence="1 2" key="1">
    <citation type="submission" date="2022-08" db="EMBL/GenBank/DDBJ databases">
        <title>Aerococcaceae sp. nov isolated from spoiled eye mask.</title>
        <authorList>
            <person name="Zhou G."/>
            <person name="Xie X.-B."/>
            <person name="Shi Q.-S."/>
            <person name="Wang Y.-S."/>
            <person name="Wen X."/>
            <person name="Peng H."/>
            <person name="Yang X.-J."/>
            <person name="Tao H.-B."/>
            <person name="Huang X.-M."/>
        </authorList>
    </citation>
    <scope>NUCLEOTIDE SEQUENCE [LARGE SCALE GENOMIC DNA]</scope>
    <source>
        <strain evidence="2">DM20194951</strain>
    </source>
</reference>
<protein>
    <recommendedName>
        <fullName evidence="3">Ethanolamine utilization protein</fullName>
    </recommendedName>
</protein>
<proteinExistence type="predicted"/>
<evidence type="ECO:0000313" key="1">
    <source>
        <dbReference type="EMBL" id="UUX33334.1"/>
    </source>
</evidence>